<reference evidence="2" key="1">
    <citation type="submission" date="2016-10" db="EMBL/GenBank/DDBJ databases">
        <authorList>
            <person name="Varghese N."/>
            <person name="Submissions S."/>
        </authorList>
    </citation>
    <scope>NUCLEOTIDE SEQUENCE [LARGE SCALE GENOMIC DNA]</scope>
    <source>
        <strain evidence="2">DSM 44637</strain>
    </source>
</reference>
<name>A0A1I5I594_9PSEU</name>
<protein>
    <submittedName>
        <fullName evidence="1">UDP-glucose/GDP-mannose dehydrogenase family, NAD binding domain</fullName>
    </submittedName>
</protein>
<dbReference type="STRING" id="112413.SAMN05421854_102282"/>
<dbReference type="AlphaFoldDB" id="A0A1I5I594"/>
<dbReference type="EMBL" id="FOWC01000002">
    <property type="protein sequence ID" value="SFO55818.1"/>
    <property type="molecule type" value="Genomic_DNA"/>
</dbReference>
<evidence type="ECO:0000313" key="2">
    <source>
        <dbReference type="Proteomes" id="UP000199137"/>
    </source>
</evidence>
<sequence>MTTTAAEHEAIAELNRLTSVAAIGMGHVGLPTALGLRESGVGVIGIDLSQAASARSARARST</sequence>
<gene>
    <name evidence="1" type="ORF">SAMN05421854_102282</name>
</gene>
<organism evidence="1 2">
    <name type="scientific">Amycolatopsis rubida</name>
    <dbReference type="NCBI Taxonomy" id="112413"/>
    <lineage>
        <taxon>Bacteria</taxon>
        <taxon>Bacillati</taxon>
        <taxon>Actinomycetota</taxon>
        <taxon>Actinomycetes</taxon>
        <taxon>Pseudonocardiales</taxon>
        <taxon>Pseudonocardiaceae</taxon>
        <taxon>Amycolatopsis</taxon>
    </lineage>
</organism>
<dbReference type="Proteomes" id="UP000199137">
    <property type="component" value="Unassembled WGS sequence"/>
</dbReference>
<dbReference type="RefSeq" id="WP_067580524.1">
    <property type="nucleotide sequence ID" value="NZ_FOWC01000002.1"/>
</dbReference>
<dbReference type="SUPFAM" id="SSF51735">
    <property type="entry name" value="NAD(P)-binding Rossmann-fold domains"/>
    <property type="match status" value="1"/>
</dbReference>
<dbReference type="InterPro" id="IPR036291">
    <property type="entry name" value="NAD(P)-bd_dom_sf"/>
</dbReference>
<dbReference type="Gene3D" id="3.40.50.720">
    <property type="entry name" value="NAD(P)-binding Rossmann-like Domain"/>
    <property type="match status" value="1"/>
</dbReference>
<evidence type="ECO:0000313" key="1">
    <source>
        <dbReference type="EMBL" id="SFO55818.1"/>
    </source>
</evidence>
<accession>A0A1I5I594</accession>
<proteinExistence type="predicted"/>